<evidence type="ECO:0000256" key="2">
    <source>
        <dbReference type="ARBA" id="ARBA00022737"/>
    </source>
</evidence>
<dbReference type="SUPFAM" id="SSF52540">
    <property type="entry name" value="P-loop containing nucleoside triphosphate hydrolases"/>
    <property type="match status" value="2"/>
</dbReference>
<dbReference type="InterPro" id="IPR007111">
    <property type="entry name" value="NACHT_NTPase"/>
</dbReference>
<keyword evidence="6" id="KW-1185">Reference proteome</keyword>
<evidence type="ECO:0000259" key="4">
    <source>
        <dbReference type="PROSITE" id="PS50837"/>
    </source>
</evidence>
<dbReference type="EMBL" id="KQ086152">
    <property type="protein sequence ID" value="KLO07241.1"/>
    <property type="molecule type" value="Genomic_DNA"/>
</dbReference>
<evidence type="ECO:0000313" key="6">
    <source>
        <dbReference type="Proteomes" id="UP000053477"/>
    </source>
</evidence>
<evidence type="ECO:0000256" key="3">
    <source>
        <dbReference type="PROSITE-ProRule" id="PRU00221"/>
    </source>
</evidence>
<dbReference type="InParanoid" id="A0A0H2RQZ2"/>
<dbReference type="InterPro" id="IPR020472">
    <property type="entry name" value="WD40_PAC1"/>
</dbReference>
<dbReference type="PROSITE" id="PS50837">
    <property type="entry name" value="NACHT"/>
    <property type="match status" value="1"/>
</dbReference>
<sequence length="1702" mass="191292">MIGDIHPLAKAVVTAMMVPYHLLKNAGEYAEKMKDLAKAMYFACECLMEVRHRTRIGLARDLFMKILRLLRNASIFIDIYCKKGRIRQLIGAQFPTKLDKFAEDIIKCKNDFQIAMVLQIAGETDGMSSMTSDYFLRSRLNPVDQQRLDSVCLEGTRTKILDDVQTWLRDAESKENILWVVGVPGAGKSTIATTIADALISDGRPCATFFAKRDMEDLRDPRRIWPSLAYSLSDRHEGVKAALMLALGEKHVGDVRDDSAIDQFQKLIREPLETDLKETRLRPCDKTYPVVIIDAIDECNSDNFDVWKSLLNSLACWSNLSSVFKLIVTSRPLDDVQKKLGGLSYRIGLDTGHDVSDDSETSRDVRKFFEDKFSERDWLPRGWPGELALEEITRLSAGLFIWADMVVHFVAPQRGAGGSDPDERLKTVLRDSRCGPYVYQVNKVDLLYARILFEAFHDSTFDEREKGKVILASVVLAKEPLRKNDLVEFLSPISLYSIESTLRALSPVIPAGISDDANERLRVCHKTVADFVLSYQRGLAAFRHLKLIPDGPDQDLELHSYLMDSMEEEHRRLAFMCVHYVHQHLPPDIPTVLKNLTQAKTGFMDYAVLHWIEHVEDAGLGCWAQILPNLTSLASAMRISFRCLTRYAGEKMVGIDSAFALIQHLLGAVEESILTINGVHQGDPDFPQRLDECTKGLDMVRGNVQIAMILKEFPDIDDSAANAADTFLRRQLKPSDQSELDEQCVPGTRTSVLSEAKAWLENTSAPNVLWVVGAPGAGKSAFATTLVKREFPKICLCAKVFAKRDFADRRDPTLLWRTLAYDLANLHTGIKGSIMESLFSKGLSDSKNQGEFLSLIINAIEEQHCLPVVAVIDALDECFTEDKDHWRTLLQIIASFANLFRSLKLVVTSRDLPDIRRALSKIRSHSIRLKTGKEIPPEATLDLEKFFRSERVGLPSSWLEDNVIWQLAECASGSYIWAKMVVGLIKLKPDGRLEDILKGHTGRSTERVDILYGKLLVEILGQLPVEERNAFRAILAAIVLAKSPLQQNLLELLPSNDSFGSNTREFVENAIHELSPIIALDENGRVRIPHKSFSDFFVDPIRTHKAMAHFNLPIRVQLSFLMDRDEDSGNLSMACLRLMATSLSFNPYGIPTSHILNDKIDLRVLDSMDPALTYACRYWGEHLQDAPRMPNFRERVRPLLDILLREKVLYWMENLSLANAIPSAKKSLLLTARILEGHDDELVKMTNDVRGFLGLFERPIAAAASHIYISALPFCPSKSRLRQVYGPRFANLLSVTTDQRSFCCDSRRRKETEFGDTSSPDGFEFASESLDKTSRIWDSMNDKRLALLYAQTSSESVYSAAISPNGKLIASGDIKGVLRIWDNETGISILGQIQAHNDIISALAFSPDSARIVTGSWDYSIKIWNALTGKLSLGPLMHHSSFVVSVAFSPDGFLIASGSLDKTIWIWDIKAEKPLREPLATNAVYSGLFHCLAFSADGQYLASSSFDKSISLWNVAQGFTQIFTMAVRKKAYSVCFSPDSKHLVSGHEDGSLIFWNVDDGRLHRSSEALFIHAKAVRSVMFSFDGLYVVSRSEDKSVKVSISSVSPTGTFAQFQVDSETTIALENSLAVHKRRCPSLSDESYIDHDGWLRDSRRSDARVLLWVPEEHRGGIRWPRNTSVVHRTTFDFSRFVHGEKWEECAKV</sequence>
<dbReference type="InterPro" id="IPR001680">
    <property type="entry name" value="WD40_rpt"/>
</dbReference>
<dbReference type="PRINTS" id="PR00320">
    <property type="entry name" value="GPROTEINBRPT"/>
</dbReference>
<dbReference type="SUPFAM" id="SSF50978">
    <property type="entry name" value="WD40 repeat-like"/>
    <property type="match status" value="1"/>
</dbReference>
<dbReference type="Pfam" id="PF00400">
    <property type="entry name" value="WD40"/>
    <property type="match status" value="6"/>
</dbReference>
<dbReference type="STRING" id="27342.A0A0H2RQZ2"/>
<feature type="repeat" description="WD" evidence="3">
    <location>
        <begin position="1350"/>
        <end position="1382"/>
    </location>
</feature>
<dbReference type="InterPro" id="IPR015943">
    <property type="entry name" value="WD40/YVTN_repeat-like_dom_sf"/>
</dbReference>
<keyword evidence="1 3" id="KW-0853">WD repeat</keyword>
<dbReference type="PROSITE" id="PS00678">
    <property type="entry name" value="WD_REPEATS_1"/>
    <property type="match status" value="3"/>
</dbReference>
<dbReference type="Gene3D" id="2.130.10.10">
    <property type="entry name" value="YVTN repeat-like/Quinoprotein amine dehydrogenase"/>
    <property type="match status" value="2"/>
</dbReference>
<organism evidence="5 6">
    <name type="scientific">Schizopora paradoxa</name>
    <dbReference type="NCBI Taxonomy" id="27342"/>
    <lineage>
        <taxon>Eukaryota</taxon>
        <taxon>Fungi</taxon>
        <taxon>Dikarya</taxon>
        <taxon>Basidiomycota</taxon>
        <taxon>Agaricomycotina</taxon>
        <taxon>Agaricomycetes</taxon>
        <taxon>Hymenochaetales</taxon>
        <taxon>Schizoporaceae</taxon>
        <taxon>Schizopora</taxon>
    </lineage>
</organism>
<name>A0A0H2RQZ2_9AGAM</name>
<dbReference type="Pfam" id="PF24883">
    <property type="entry name" value="NPHP3_N"/>
    <property type="match status" value="2"/>
</dbReference>
<reference evidence="5 6" key="1">
    <citation type="submission" date="2015-04" db="EMBL/GenBank/DDBJ databases">
        <title>Complete genome sequence of Schizopora paradoxa KUC8140, a cosmopolitan wood degrader in East Asia.</title>
        <authorList>
            <consortium name="DOE Joint Genome Institute"/>
            <person name="Min B."/>
            <person name="Park H."/>
            <person name="Jang Y."/>
            <person name="Kim J.-J."/>
            <person name="Kim K.H."/>
            <person name="Pangilinan J."/>
            <person name="Lipzen A."/>
            <person name="Riley R."/>
            <person name="Grigoriev I.V."/>
            <person name="Spatafora J.W."/>
            <person name="Choi I.-G."/>
        </authorList>
    </citation>
    <scope>NUCLEOTIDE SEQUENCE [LARGE SCALE GENOMIC DNA]</scope>
    <source>
        <strain evidence="5 6">KUC8140</strain>
    </source>
</reference>
<dbReference type="PROSITE" id="PS50082">
    <property type="entry name" value="WD_REPEATS_2"/>
    <property type="match status" value="5"/>
</dbReference>
<dbReference type="PANTHER" id="PTHR10039:SF17">
    <property type="entry name" value="FUNGAL STAND N-TERMINAL GOODBYE DOMAIN-CONTAINING PROTEIN-RELATED"/>
    <property type="match status" value="1"/>
</dbReference>
<keyword evidence="2" id="KW-0677">Repeat</keyword>
<dbReference type="InterPro" id="IPR036322">
    <property type="entry name" value="WD40_repeat_dom_sf"/>
</dbReference>
<dbReference type="PANTHER" id="PTHR10039">
    <property type="entry name" value="AMELOGENIN"/>
    <property type="match status" value="1"/>
</dbReference>
<dbReference type="InterPro" id="IPR027417">
    <property type="entry name" value="P-loop_NTPase"/>
</dbReference>
<feature type="domain" description="NACHT" evidence="4">
    <location>
        <begin position="176"/>
        <end position="332"/>
    </location>
</feature>
<dbReference type="CDD" id="cd00200">
    <property type="entry name" value="WD40"/>
    <property type="match status" value="1"/>
</dbReference>
<gene>
    <name evidence="5" type="ORF">SCHPADRAFT_657824</name>
</gene>
<feature type="repeat" description="WD" evidence="3">
    <location>
        <begin position="1393"/>
        <end position="1434"/>
    </location>
</feature>
<feature type="repeat" description="WD" evidence="3">
    <location>
        <begin position="1533"/>
        <end position="1565"/>
    </location>
</feature>
<dbReference type="Proteomes" id="UP000053477">
    <property type="component" value="Unassembled WGS sequence"/>
</dbReference>
<proteinExistence type="predicted"/>
<dbReference type="PROSITE" id="PS50294">
    <property type="entry name" value="WD_REPEATS_REGION"/>
    <property type="match status" value="3"/>
</dbReference>
<dbReference type="OrthoDB" id="538223at2759"/>
<dbReference type="SMART" id="SM00320">
    <property type="entry name" value="WD40"/>
    <property type="match status" value="7"/>
</dbReference>
<feature type="repeat" description="WD" evidence="3">
    <location>
        <begin position="1492"/>
        <end position="1515"/>
    </location>
</feature>
<dbReference type="InterPro" id="IPR019775">
    <property type="entry name" value="WD40_repeat_CS"/>
</dbReference>
<evidence type="ECO:0000256" key="1">
    <source>
        <dbReference type="ARBA" id="ARBA00022574"/>
    </source>
</evidence>
<dbReference type="InterPro" id="IPR056884">
    <property type="entry name" value="NPHP3-like_N"/>
</dbReference>
<feature type="repeat" description="WD" evidence="3">
    <location>
        <begin position="1436"/>
        <end position="1477"/>
    </location>
</feature>
<dbReference type="Gene3D" id="3.40.50.300">
    <property type="entry name" value="P-loop containing nucleotide triphosphate hydrolases"/>
    <property type="match status" value="2"/>
</dbReference>
<accession>A0A0H2RQZ2</accession>
<evidence type="ECO:0000313" key="5">
    <source>
        <dbReference type="EMBL" id="KLO07241.1"/>
    </source>
</evidence>
<protein>
    <recommendedName>
        <fullName evidence="4">NACHT domain-containing protein</fullName>
    </recommendedName>
</protein>